<organism evidence="1">
    <name type="scientific">viral metagenome</name>
    <dbReference type="NCBI Taxonomy" id="1070528"/>
    <lineage>
        <taxon>unclassified sequences</taxon>
        <taxon>metagenomes</taxon>
        <taxon>organismal metagenomes</taxon>
    </lineage>
</organism>
<sequence length="44" mass="5162">MLEFVIMGKRDEVFDEIAFMARLERATGLALFRYQVRLNPNSVN</sequence>
<evidence type="ECO:0000313" key="1">
    <source>
        <dbReference type="EMBL" id="QJA59796.1"/>
    </source>
</evidence>
<accession>A0A6M3IQH6</accession>
<name>A0A6M3IQH6_9ZZZZ</name>
<dbReference type="EMBL" id="MT141385">
    <property type="protein sequence ID" value="QJA59796.1"/>
    <property type="molecule type" value="Genomic_DNA"/>
</dbReference>
<protein>
    <submittedName>
        <fullName evidence="1">Uncharacterized protein</fullName>
    </submittedName>
</protein>
<reference evidence="1" key="1">
    <citation type="submission" date="2020-03" db="EMBL/GenBank/DDBJ databases">
        <title>The deep terrestrial virosphere.</title>
        <authorList>
            <person name="Holmfeldt K."/>
            <person name="Nilsson E."/>
            <person name="Simone D."/>
            <person name="Lopez-Fernandez M."/>
            <person name="Wu X."/>
            <person name="de Brujin I."/>
            <person name="Lundin D."/>
            <person name="Andersson A."/>
            <person name="Bertilsson S."/>
            <person name="Dopson M."/>
        </authorList>
    </citation>
    <scope>NUCLEOTIDE SEQUENCE</scope>
    <source>
        <strain evidence="1">MM415B01227</strain>
    </source>
</reference>
<gene>
    <name evidence="1" type="ORF">MM415B01227_0013</name>
</gene>
<dbReference type="AlphaFoldDB" id="A0A6M3IQH6"/>
<proteinExistence type="predicted"/>